<dbReference type="PANTHER" id="PTHR32468">
    <property type="entry name" value="CATION/H + ANTIPORTER"/>
    <property type="match status" value="1"/>
</dbReference>
<keyword evidence="3" id="KW-0633">Potassium transport</keyword>
<dbReference type="InterPro" id="IPR057291">
    <property type="entry name" value="CHX17_2nd"/>
</dbReference>
<evidence type="ECO:0000256" key="10">
    <source>
        <dbReference type="SAM" id="Phobius"/>
    </source>
</evidence>
<evidence type="ECO:0000256" key="7">
    <source>
        <dbReference type="ARBA" id="ARBA00023065"/>
    </source>
</evidence>
<evidence type="ECO:0000259" key="13">
    <source>
        <dbReference type="Pfam" id="PF23259"/>
    </source>
</evidence>
<feature type="transmembrane region" description="Helical" evidence="10">
    <location>
        <begin position="87"/>
        <end position="109"/>
    </location>
</feature>
<dbReference type="EMBL" id="HG739111">
    <property type="protein sequence ID" value="CDP07794.1"/>
    <property type="molecule type" value="Genomic_DNA"/>
</dbReference>
<feature type="transmembrane region" description="Helical" evidence="10">
    <location>
        <begin position="304"/>
        <end position="330"/>
    </location>
</feature>
<evidence type="ECO:0000256" key="3">
    <source>
        <dbReference type="ARBA" id="ARBA00022538"/>
    </source>
</evidence>
<dbReference type="OrthoDB" id="754456at2759"/>
<organism evidence="14 15">
    <name type="scientific">Coffea canephora</name>
    <name type="common">Robusta coffee</name>
    <dbReference type="NCBI Taxonomy" id="49390"/>
    <lineage>
        <taxon>Eukaryota</taxon>
        <taxon>Viridiplantae</taxon>
        <taxon>Streptophyta</taxon>
        <taxon>Embryophyta</taxon>
        <taxon>Tracheophyta</taxon>
        <taxon>Spermatophyta</taxon>
        <taxon>Magnoliopsida</taxon>
        <taxon>eudicotyledons</taxon>
        <taxon>Gunneridae</taxon>
        <taxon>Pentapetalae</taxon>
        <taxon>asterids</taxon>
        <taxon>lamiids</taxon>
        <taxon>Gentianales</taxon>
        <taxon>Rubiaceae</taxon>
        <taxon>Ixoroideae</taxon>
        <taxon>Gardenieae complex</taxon>
        <taxon>Bertiereae - Coffeeae clade</taxon>
        <taxon>Coffeeae</taxon>
        <taxon>Coffea</taxon>
    </lineage>
</organism>
<feature type="transmembrane region" description="Helical" evidence="10">
    <location>
        <begin position="130"/>
        <end position="147"/>
    </location>
</feature>
<dbReference type="Gene3D" id="3.40.50.12370">
    <property type="match status" value="1"/>
</dbReference>
<evidence type="ECO:0000256" key="9">
    <source>
        <dbReference type="ARBA" id="ARBA00038341"/>
    </source>
</evidence>
<evidence type="ECO:0000313" key="14">
    <source>
        <dbReference type="EMBL" id="CDP07794.1"/>
    </source>
</evidence>
<dbReference type="OMA" id="VGKINYL"/>
<dbReference type="Gene3D" id="1.20.1530.20">
    <property type="match status" value="1"/>
</dbReference>
<dbReference type="PhylomeDB" id="A0A068UHV4"/>
<dbReference type="GO" id="GO:1902600">
    <property type="term" value="P:proton transmembrane transport"/>
    <property type="evidence" value="ECO:0007669"/>
    <property type="project" value="InterPro"/>
</dbReference>
<feature type="transmembrane region" description="Helical" evidence="10">
    <location>
        <begin position="35"/>
        <end position="56"/>
    </location>
</feature>
<keyword evidence="2" id="KW-0813">Transport</keyword>
<dbReference type="GO" id="GO:0012505">
    <property type="term" value="C:endomembrane system"/>
    <property type="evidence" value="ECO:0007669"/>
    <property type="project" value="TreeGrafter"/>
</dbReference>
<feature type="domain" description="Cation/H(+) antiporter central" evidence="12">
    <location>
        <begin position="484"/>
        <end position="617"/>
    </location>
</feature>
<keyword evidence="15" id="KW-1185">Reference proteome</keyword>
<name>A0A068UHV4_COFCA</name>
<dbReference type="PANTHER" id="PTHR32468:SF145">
    <property type="entry name" value="CATION_H(+) ANTIPORTER 28"/>
    <property type="match status" value="1"/>
</dbReference>
<feature type="transmembrane region" description="Helical" evidence="10">
    <location>
        <begin position="394"/>
        <end position="427"/>
    </location>
</feature>
<evidence type="ECO:0000256" key="8">
    <source>
        <dbReference type="ARBA" id="ARBA00023136"/>
    </source>
</evidence>
<protein>
    <submittedName>
        <fullName evidence="14">Uncharacterized protein</fullName>
    </submittedName>
</protein>
<evidence type="ECO:0000256" key="2">
    <source>
        <dbReference type="ARBA" id="ARBA00022448"/>
    </source>
</evidence>
<comment type="similarity">
    <text evidence="9">Belongs to the monovalent cation:proton antiporter 2 (CPA2) transporter (TC 2.A.37) family. CHX (TC 2.A.37.4) subfamily.</text>
</comment>
<keyword evidence="8 10" id="KW-0472">Membrane</keyword>
<dbReference type="InterPro" id="IPR050794">
    <property type="entry name" value="CPA2_transporter"/>
</dbReference>
<dbReference type="InterPro" id="IPR038770">
    <property type="entry name" value="Na+/solute_symporter_sf"/>
</dbReference>
<proteinExistence type="inferred from homology"/>
<dbReference type="Gramene" id="CDP07794">
    <property type="protein sequence ID" value="CDP07794"/>
    <property type="gene ID" value="GSCOC_T00025178001"/>
</dbReference>
<dbReference type="GO" id="GO:0015297">
    <property type="term" value="F:antiporter activity"/>
    <property type="evidence" value="ECO:0007669"/>
    <property type="project" value="InterPro"/>
</dbReference>
<evidence type="ECO:0000259" key="12">
    <source>
        <dbReference type="Pfam" id="PF23256"/>
    </source>
</evidence>
<feature type="transmembrane region" description="Helical" evidence="10">
    <location>
        <begin position="223"/>
        <end position="243"/>
    </location>
</feature>
<feature type="transmembrane region" description="Helical" evidence="10">
    <location>
        <begin position="188"/>
        <end position="211"/>
    </location>
</feature>
<evidence type="ECO:0000256" key="6">
    <source>
        <dbReference type="ARBA" id="ARBA00022989"/>
    </source>
</evidence>
<dbReference type="InterPro" id="IPR057290">
    <property type="entry name" value="CHX17_C"/>
</dbReference>
<sequence length="800" mass="88322">MDSNNESTGYNNIHLMPINLMPGDCKSAGMTVARIAGYMLGFFFIVFLCNFLHILLRPLSQPRLISECIVGFFLSNLPFVRPQIDKLIVQALDFVVDFGMICHMFVVGLEIDPLIFSQIPLREAKVASSAVLTTFVLASLLTPFIKFPESPNYIFNFCLATILSGTASPLLTRLITDLKIGKSDIGRFVVSAGVHSDLISTILISFGYIFFDPYNSFSSRKSLAILSMICTLTIQIILAAKLTPVFMNWVNHENPEGKPMKGSHLVLSIAYIVIISGFSPNFGGYNKVLSAFIAGVFMPRDGRIARMIIGKVNYFITTIFNPLFFFWVGLQIDFSRSRASHLDAWGKFFSLYLLSTVGKVLGSLVSGVILGFHWPESVAIGLLLNIKGRFQVYLALTAWSINLTSISTSIAMVFSALLTVVYAPLIVAKIIERARKRSPTQRMALQWLQPTNELRILLCLRGSQNVMSAINFMEISRGPADPGIVVYITDMVELTEKVAATLTHGQGADAITVTDPEVREMREQITNAVDAYLSEDKDGISHRRMLALSTINNMHQDVCILAEDLHISLIVLPFHKHLEADGRLNAGHSGFRHVNRKVLRNSPCSVAILVDRGLGSTTISRSTTSLAAAVIFIGGKDDREALAFAGRVARHPGVKLTVIRFLLEVSGDSVSSKISRAKANSTEHQEEMKVDDECFAEFYDRHVAGGRVAYMEKYLINSGQTFSTLRSFEGQYDLFIVGRGGRVNSVLTVGMNDWEECPELGPIGDILSAPDFSISASVLIIQQHSLKSELDGLHEEFSVM</sequence>
<dbReference type="GO" id="GO:0006813">
    <property type="term" value="P:potassium ion transport"/>
    <property type="evidence" value="ECO:0007669"/>
    <property type="project" value="UniProtKB-KW"/>
</dbReference>
<feature type="transmembrane region" description="Helical" evidence="10">
    <location>
        <begin position="351"/>
        <end position="374"/>
    </location>
</feature>
<reference evidence="15" key="1">
    <citation type="journal article" date="2014" name="Science">
        <title>The coffee genome provides insight into the convergent evolution of caffeine biosynthesis.</title>
        <authorList>
            <person name="Denoeud F."/>
            <person name="Carretero-Paulet L."/>
            <person name="Dereeper A."/>
            <person name="Droc G."/>
            <person name="Guyot R."/>
            <person name="Pietrella M."/>
            <person name="Zheng C."/>
            <person name="Alberti A."/>
            <person name="Anthony F."/>
            <person name="Aprea G."/>
            <person name="Aury J.M."/>
            <person name="Bento P."/>
            <person name="Bernard M."/>
            <person name="Bocs S."/>
            <person name="Campa C."/>
            <person name="Cenci A."/>
            <person name="Combes M.C."/>
            <person name="Crouzillat D."/>
            <person name="Da Silva C."/>
            <person name="Daddiego L."/>
            <person name="De Bellis F."/>
            <person name="Dussert S."/>
            <person name="Garsmeur O."/>
            <person name="Gayraud T."/>
            <person name="Guignon V."/>
            <person name="Jahn K."/>
            <person name="Jamilloux V."/>
            <person name="Joet T."/>
            <person name="Labadie K."/>
            <person name="Lan T."/>
            <person name="Leclercq J."/>
            <person name="Lepelley M."/>
            <person name="Leroy T."/>
            <person name="Li L.T."/>
            <person name="Librado P."/>
            <person name="Lopez L."/>
            <person name="Munoz A."/>
            <person name="Noel B."/>
            <person name="Pallavicini A."/>
            <person name="Perrotta G."/>
            <person name="Poncet V."/>
            <person name="Pot D."/>
            <person name="Priyono X."/>
            <person name="Rigoreau M."/>
            <person name="Rouard M."/>
            <person name="Rozas J."/>
            <person name="Tranchant-Dubreuil C."/>
            <person name="VanBuren R."/>
            <person name="Zhang Q."/>
            <person name="Andrade A.C."/>
            <person name="Argout X."/>
            <person name="Bertrand B."/>
            <person name="de Kochko A."/>
            <person name="Graziosi G."/>
            <person name="Henry R.J."/>
            <person name="Jayarama X."/>
            <person name="Ming R."/>
            <person name="Nagai C."/>
            <person name="Rounsley S."/>
            <person name="Sankoff D."/>
            <person name="Giuliano G."/>
            <person name="Albert V.A."/>
            <person name="Wincker P."/>
            <person name="Lashermes P."/>
        </authorList>
    </citation>
    <scope>NUCLEOTIDE SEQUENCE [LARGE SCALE GENOMIC DNA]</scope>
    <source>
        <strain evidence="15">cv. DH200-94</strain>
    </source>
</reference>
<feature type="domain" description="Cation/H+ exchanger transmembrane" evidence="11">
    <location>
        <begin position="45"/>
        <end position="429"/>
    </location>
</feature>
<keyword evidence="4 10" id="KW-0812">Transmembrane</keyword>
<keyword evidence="7" id="KW-0406">Ion transport</keyword>
<dbReference type="GO" id="GO:0006885">
    <property type="term" value="P:regulation of pH"/>
    <property type="evidence" value="ECO:0007669"/>
    <property type="project" value="TreeGrafter"/>
</dbReference>
<evidence type="ECO:0000313" key="15">
    <source>
        <dbReference type="Proteomes" id="UP000295252"/>
    </source>
</evidence>
<dbReference type="AlphaFoldDB" id="A0A068UHV4"/>
<evidence type="ECO:0000256" key="4">
    <source>
        <dbReference type="ARBA" id="ARBA00022692"/>
    </source>
</evidence>
<feature type="transmembrane region" description="Helical" evidence="10">
    <location>
        <begin position="153"/>
        <end position="176"/>
    </location>
</feature>
<comment type="subcellular location">
    <subcellularLocation>
        <location evidence="1">Membrane</location>
        <topology evidence="1">Multi-pass membrane protein</topology>
    </subcellularLocation>
</comment>
<dbReference type="InterPro" id="IPR006153">
    <property type="entry name" value="Cation/H_exchanger_TM"/>
</dbReference>
<keyword evidence="6 10" id="KW-1133">Transmembrane helix</keyword>
<gene>
    <name evidence="14" type="ORF">GSCOC_T00025178001</name>
</gene>
<feature type="transmembrane region" description="Helical" evidence="10">
    <location>
        <begin position="264"/>
        <end position="284"/>
    </location>
</feature>
<dbReference type="InParanoid" id="A0A068UHV4"/>
<dbReference type="Pfam" id="PF00999">
    <property type="entry name" value="Na_H_Exchanger"/>
    <property type="match status" value="1"/>
</dbReference>
<dbReference type="Pfam" id="PF23259">
    <property type="entry name" value="CHX17_C"/>
    <property type="match status" value="1"/>
</dbReference>
<evidence type="ECO:0000259" key="11">
    <source>
        <dbReference type="Pfam" id="PF00999"/>
    </source>
</evidence>
<dbReference type="Proteomes" id="UP000295252">
    <property type="component" value="Chromosome IV"/>
</dbReference>
<feature type="domain" description="Cation/H(+) antiporter C-terminal" evidence="13">
    <location>
        <begin position="625"/>
        <end position="785"/>
    </location>
</feature>
<evidence type="ECO:0000256" key="5">
    <source>
        <dbReference type="ARBA" id="ARBA00022958"/>
    </source>
</evidence>
<evidence type="ECO:0000256" key="1">
    <source>
        <dbReference type="ARBA" id="ARBA00004141"/>
    </source>
</evidence>
<accession>A0A068UHV4</accession>
<keyword evidence="5" id="KW-0630">Potassium</keyword>
<dbReference type="Pfam" id="PF23256">
    <property type="entry name" value="CHX17_2nd"/>
    <property type="match status" value="1"/>
</dbReference>
<dbReference type="GO" id="GO:0016020">
    <property type="term" value="C:membrane"/>
    <property type="evidence" value="ECO:0007669"/>
    <property type="project" value="UniProtKB-SubCell"/>
</dbReference>
<dbReference type="STRING" id="49390.A0A068UHV4"/>